<keyword evidence="1" id="KW-0472">Membrane</keyword>
<protein>
    <recommendedName>
        <fullName evidence="4">Phospholipase B1, membrane-associated-like</fullName>
    </recommendedName>
</protein>
<name>A0ABQ9EYM7_TEGGR</name>
<organism evidence="2 3">
    <name type="scientific">Tegillarca granosa</name>
    <name type="common">Malaysian cockle</name>
    <name type="synonym">Anadara granosa</name>
    <dbReference type="NCBI Taxonomy" id="220873"/>
    <lineage>
        <taxon>Eukaryota</taxon>
        <taxon>Metazoa</taxon>
        <taxon>Spiralia</taxon>
        <taxon>Lophotrochozoa</taxon>
        <taxon>Mollusca</taxon>
        <taxon>Bivalvia</taxon>
        <taxon>Autobranchia</taxon>
        <taxon>Pteriomorphia</taxon>
        <taxon>Arcoida</taxon>
        <taxon>Arcoidea</taxon>
        <taxon>Arcidae</taxon>
        <taxon>Tegillarca</taxon>
    </lineage>
</organism>
<feature type="transmembrane region" description="Helical" evidence="1">
    <location>
        <begin position="176"/>
        <end position="197"/>
    </location>
</feature>
<dbReference type="PANTHER" id="PTHR21325">
    <property type="entry name" value="PHOSPHOLIPASE B, PLB1"/>
    <property type="match status" value="1"/>
</dbReference>
<keyword evidence="3" id="KW-1185">Reference proteome</keyword>
<reference evidence="2 3" key="1">
    <citation type="submission" date="2022-12" db="EMBL/GenBank/DDBJ databases">
        <title>Chromosome-level genome of Tegillarca granosa.</title>
        <authorList>
            <person name="Kim J."/>
        </authorList>
    </citation>
    <scope>NUCLEOTIDE SEQUENCE [LARGE SCALE GENOMIC DNA]</scope>
    <source>
        <strain evidence="2">Teg-2019</strain>
        <tissue evidence="2">Adductor muscle</tissue>
    </source>
</reference>
<accession>A0ABQ9EYM7</accession>
<dbReference type="Proteomes" id="UP001217089">
    <property type="component" value="Unassembled WGS sequence"/>
</dbReference>
<dbReference type="Pfam" id="PF00657">
    <property type="entry name" value="Lipase_GDSL"/>
    <property type="match status" value="1"/>
</dbReference>
<keyword evidence="1" id="KW-0812">Transmembrane</keyword>
<evidence type="ECO:0000313" key="3">
    <source>
        <dbReference type="Proteomes" id="UP001217089"/>
    </source>
</evidence>
<proteinExistence type="predicted"/>
<evidence type="ECO:0000313" key="2">
    <source>
        <dbReference type="EMBL" id="KAJ8309406.1"/>
    </source>
</evidence>
<comment type="caution">
    <text evidence="2">The sequence shown here is derived from an EMBL/GenBank/DDBJ whole genome shotgun (WGS) entry which is preliminary data.</text>
</comment>
<sequence length="221" mass="25253">MYKFSQSAASDIRPMTKRDGKKTIFLCRCGAYPWNDEERQLMLEAVDKYQQGLVNLIESGRYDTREDFTVVIQPFFEKTPIPKKPDNGETDLSFFSPDCFHLSLKGHEAAADALWNNMIEPVGKKRTTWTPDEPVECPDPEHPYFATYKNSAKIKQLQQLKKQSQHVSEVSSSSSVVGAIVGVCVLVLMVVVSLVILRRRKLRKQEKEKTYQTQTTSFDPL</sequence>
<dbReference type="PANTHER" id="PTHR21325:SF31">
    <property type="entry name" value="GH22081P-RELATED"/>
    <property type="match status" value="1"/>
</dbReference>
<keyword evidence="1" id="KW-1133">Transmembrane helix</keyword>
<dbReference type="InterPro" id="IPR001087">
    <property type="entry name" value="GDSL"/>
</dbReference>
<gene>
    <name evidence="2" type="ORF">KUTeg_014280</name>
</gene>
<evidence type="ECO:0008006" key="4">
    <source>
        <dbReference type="Google" id="ProtNLM"/>
    </source>
</evidence>
<evidence type="ECO:0000256" key="1">
    <source>
        <dbReference type="SAM" id="Phobius"/>
    </source>
</evidence>
<dbReference type="EMBL" id="JARBDR010000657">
    <property type="protein sequence ID" value="KAJ8309406.1"/>
    <property type="molecule type" value="Genomic_DNA"/>
</dbReference>
<dbReference type="InterPro" id="IPR038885">
    <property type="entry name" value="PLB1"/>
</dbReference>